<organism evidence="2 3">
    <name type="scientific">Actinomadura fulvescens</name>
    <dbReference type="NCBI Taxonomy" id="46160"/>
    <lineage>
        <taxon>Bacteria</taxon>
        <taxon>Bacillati</taxon>
        <taxon>Actinomycetota</taxon>
        <taxon>Actinomycetes</taxon>
        <taxon>Streptosporangiales</taxon>
        <taxon>Thermomonosporaceae</taxon>
        <taxon>Actinomadura</taxon>
    </lineage>
</organism>
<evidence type="ECO:0000313" key="3">
    <source>
        <dbReference type="Proteomes" id="UP001501509"/>
    </source>
</evidence>
<keyword evidence="3" id="KW-1185">Reference proteome</keyword>
<name>A0ABN3PLC6_9ACTN</name>
<protein>
    <recommendedName>
        <fullName evidence="4">Lipoprotein</fullName>
    </recommendedName>
</protein>
<gene>
    <name evidence="2" type="ORF">GCM10010411_20470</name>
</gene>
<feature type="region of interest" description="Disordered" evidence="1">
    <location>
        <begin position="13"/>
        <end position="38"/>
    </location>
</feature>
<proteinExistence type="predicted"/>
<dbReference type="EMBL" id="BAAATD010000002">
    <property type="protein sequence ID" value="GAA2587541.1"/>
    <property type="molecule type" value="Genomic_DNA"/>
</dbReference>
<evidence type="ECO:0008006" key="4">
    <source>
        <dbReference type="Google" id="ProtNLM"/>
    </source>
</evidence>
<dbReference type="Proteomes" id="UP001501509">
    <property type="component" value="Unassembled WGS sequence"/>
</dbReference>
<evidence type="ECO:0000313" key="2">
    <source>
        <dbReference type="EMBL" id="GAA2587541.1"/>
    </source>
</evidence>
<comment type="caution">
    <text evidence="2">The sequence shown here is derived from an EMBL/GenBank/DDBJ whole genome shotgun (WGS) entry which is preliminary data.</text>
</comment>
<reference evidence="2 3" key="1">
    <citation type="journal article" date="2019" name="Int. J. Syst. Evol. Microbiol.">
        <title>The Global Catalogue of Microorganisms (GCM) 10K type strain sequencing project: providing services to taxonomists for standard genome sequencing and annotation.</title>
        <authorList>
            <consortium name="The Broad Institute Genomics Platform"/>
            <consortium name="The Broad Institute Genome Sequencing Center for Infectious Disease"/>
            <person name="Wu L."/>
            <person name="Ma J."/>
        </authorList>
    </citation>
    <scope>NUCLEOTIDE SEQUENCE [LARGE SCALE GENOMIC DNA]</scope>
    <source>
        <strain evidence="2 3">JCM 6833</strain>
    </source>
</reference>
<accession>A0ABN3PLC6</accession>
<evidence type="ECO:0000256" key="1">
    <source>
        <dbReference type="SAM" id="MobiDB-lite"/>
    </source>
</evidence>
<feature type="compositionally biased region" description="Basic and acidic residues" evidence="1">
    <location>
        <begin position="15"/>
        <end position="25"/>
    </location>
</feature>
<sequence length="439" mass="45940">MLAVGLAVSLTGCGESDRPKAKESRPSGGRGSVGSGLPAYNGPVLPGLEPRPVAHLQGLSYPVAVGDAFANIQTKLGSGGLDESTTVDFYDAATGHKRVSVNAPFKAEPSWQVGNLNGAAAVFLHGVKQSASDGLNQPTRRTHQIGFDTSGRKLVDTSWKEDDLRDAVTGWSATHTRGLISRNDLTIYAPDGTPRLRLPADPGHVMSRPPEVHTIIDGVAVIKRRARRDGGGLTEFFAAYDLAATGRPVWRSDMIRPRGSTGDLPNVAFVSGDRLGMVWPAGPRQVLVAVHDLRSGAVVATSQPIAKNVRIDPGSEIVKAVGTPSDVAVLRLGPASTNLGSAAMRISTGQLLWQQPAAQEGFTPALIIGGAVYGDTHKTAPPLAPGGRKPPTLALGVADGKILARELPTAPVAVTDHGYALVPDIHKQGAFWIFRAAKG</sequence>